<name>A0A2T3MV84_9GAMM</name>
<dbReference type="Pfam" id="PF11102">
    <property type="entry name" value="YjbF"/>
    <property type="match status" value="1"/>
</dbReference>
<sequence length="255" mass="28396">MRLHKKTITLLSSLLLAMGLTGCSQKFNDVNDTVQLALFGENDTQISADDVEQLPYASIYAQIDDGPRAFMVLAFAEAPFEITPSLISKEQTSKEKAAQKMAFQGTTAQPVTELKWLSADHGMLVTASGRLVKTHNLPMGNLVASQSQEPDPVALGLHLPSTPRTWQRTLDWQPGYHLGYTLNSQFEQVASEVVMNNEKPVEVLHFVEKVSVNSLDIRYQNDFWVHPTTGKVLQSRQKIAPDLPYVEISLLKPYS</sequence>
<dbReference type="SUPFAM" id="SSF159270">
    <property type="entry name" value="YmcC-like"/>
    <property type="match status" value="1"/>
</dbReference>
<dbReference type="AlphaFoldDB" id="A0A2T3MV84"/>
<comment type="caution">
    <text evidence="2">The sequence shown here is derived from an EMBL/GenBank/DDBJ whole genome shotgun (WGS) entry which is preliminary data.</text>
</comment>
<dbReference type="Proteomes" id="UP000240904">
    <property type="component" value="Unassembled WGS sequence"/>
</dbReference>
<evidence type="ECO:0000313" key="2">
    <source>
        <dbReference type="EMBL" id="PSW03849.1"/>
    </source>
</evidence>
<keyword evidence="2" id="KW-0449">Lipoprotein</keyword>
<organism evidence="2 3">
    <name type="scientific">Photobacterium lipolyticum</name>
    <dbReference type="NCBI Taxonomy" id="266810"/>
    <lineage>
        <taxon>Bacteria</taxon>
        <taxon>Pseudomonadati</taxon>
        <taxon>Pseudomonadota</taxon>
        <taxon>Gammaproteobacteria</taxon>
        <taxon>Vibrionales</taxon>
        <taxon>Vibrionaceae</taxon>
        <taxon>Photobacterium</taxon>
    </lineage>
</organism>
<keyword evidence="3" id="KW-1185">Reference proteome</keyword>
<feature type="signal peptide" evidence="1">
    <location>
        <begin position="1"/>
        <end position="26"/>
    </location>
</feature>
<dbReference type="Gene3D" id="2.40.360.10">
    <property type="entry name" value="YmcC-like"/>
    <property type="match status" value="1"/>
</dbReference>
<keyword evidence="1" id="KW-0732">Signal</keyword>
<dbReference type="InterPro" id="IPR021308">
    <property type="entry name" value="GfcB"/>
</dbReference>
<gene>
    <name evidence="2" type="ORF">C9I89_15765</name>
</gene>
<dbReference type="RefSeq" id="WP_107284282.1">
    <property type="nucleotide sequence ID" value="NZ_PYMC01000012.1"/>
</dbReference>
<reference evidence="2 3" key="1">
    <citation type="submission" date="2018-03" db="EMBL/GenBank/DDBJ databases">
        <title>Whole genome sequencing of Histamine producing bacteria.</title>
        <authorList>
            <person name="Butler K."/>
        </authorList>
    </citation>
    <scope>NUCLEOTIDE SEQUENCE [LARGE SCALE GENOMIC DNA]</scope>
    <source>
        <strain evidence="2 3">DSM 16190</strain>
    </source>
</reference>
<dbReference type="InterPro" id="IPR023373">
    <property type="entry name" value="YmcC_sf"/>
</dbReference>
<evidence type="ECO:0000313" key="3">
    <source>
        <dbReference type="Proteomes" id="UP000240904"/>
    </source>
</evidence>
<accession>A0A2T3MV84</accession>
<protein>
    <submittedName>
        <fullName evidence="2">YjbF family lipoprotein</fullName>
    </submittedName>
</protein>
<feature type="chain" id="PRO_5015588396" evidence="1">
    <location>
        <begin position="27"/>
        <end position="255"/>
    </location>
</feature>
<dbReference type="OrthoDB" id="5591889at2"/>
<evidence type="ECO:0000256" key="1">
    <source>
        <dbReference type="SAM" id="SignalP"/>
    </source>
</evidence>
<dbReference type="EMBL" id="PYMC01000012">
    <property type="protein sequence ID" value="PSW03849.1"/>
    <property type="molecule type" value="Genomic_DNA"/>
</dbReference>
<proteinExistence type="predicted"/>
<dbReference type="PROSITE" id="PS51257">
    <property type="entry name" value="PROKAR_LIPOPROTEIN"/>
    <property type="match status" value="1"/>
</dbReference>